<protein>
    <submittedName>
        <fullName evidence="2">Uncharacterized protein</fullName>
    </submittedName>
</protein>
<keyword evidence="3" id="KW-1185">Reference proteome</keyword>
<dbReference type="Proteomes" id="UP001152795">
    <property type="component" value="Unassembled WGS sequence"/>
</dbReference>
<feature type="region of interest" description="Disordered" evidence="1">
    <location>
        <begin position="254"/>
        <end position="278"/>
    </location>
</feature>
<evidence type="ECO:0000313" key="3">
    <source>
        <dbReference type="Proteomes" id="UP001152795"/>
    </source>
</evidence>
<reference evidence="2" key="1">
    <citation type="submission" date="2020-04" db="EMBL/GenBank/DDBJ databases">
        <authorList>
            <person name="Alioto T."/>
            <person name="Alioto T."/>
            <person name="Gomez Garrido J."/>
        </authorList>
    </citation>
    <scope>NUCLEOTIDE SEQUENCE</scope>
    <source>
        <strain evidence="2">A484AB</strain>
    </source>
</reference>
<dbReference type="AlphaFoldDB" id="A0A7D9L5Y5"/>
<feature type="compositionally biased region" description="Basic and acidic residues" evidence="1">
    <location>
        <begin position="254"/>
        <end position="266"/>
    </location>
</feature>
<feature type="region of interest" description="Disordered" evidence="1">
    <location>
        <begin position="126"/>
        <end position="152"/>
    </location>
</feature>
<proteinExistence type="predicted"/>
<sequence length="278" mass="31703">MGKEKQKRRSRHKVLCIPCDKSMNWEFFRNSHIHNRHGGKSVPIKVIGENQSDKNSDASKFSDVRRFFEPKTATTCKETGVLDTNESVYPNQMDIVKDVEGTNNEIDPVDAGIDIIKSTESSIKESIAESDEFSSEEDIETGDRTRNRFPEEPTDMQVTNDMINTDVNTIMSDESMTEECQFQTTKKHSPETLLCLAGNLEFVASKVATLSSRLRDSRYIDIDAILNEIIFTSKNISDAVEKITETAQEYLQERCDESNHTDDNKCRLRSSPQTRRPF</sequence>
<accession>A0A7D9L5Y5</accession>
<feature type="compositionally biased region" description="Acidic residues" evidence="1">
    <location>
        <begin position="128"/>
        <end position="140"/>
    </location>
</feature>
<dbReference type="EMBL" id="CACRXK020015001">
    <property type="protein sequence ID" value="CAB4027754.1"/>
    <property type="molecule type" value="Genomic_DNA"/>
</dbReference>
<feature type="compositionally biased region" description="Basic and acidic residues" evidence="1">
    <location>
        <begin position="141"/>
        <end position="151"/>
    </location>
</feature>
<name>A0A7D9L5Y5_PARCT</name>
<evidence type="ECO:0000256" key="1">
    <source>
        <dbReference type="SAM" id="MobiDB-lite"/>
    </source>
</evidence>
<organism evidence="2 3">
    <name type="scientific">Paramuricea clavata</name>
    <name type="common">Red gorgonian</name>
    <name type="synonym">Violescent sea-whip</name>
    <dbReference type="NCBI Taxonomy" id="317549"/>
    <lineage>
        <taxon>Eukaryota</taxon>
        <taxon>Metazoa</taxon>
        <taxon>Cnidaria</taxon>
        <taxon>Anthozoa</taxon>
        <taxon>Octocorallia</taxon>
        <taxon>Malacalcyonacea</taxon>
        <taxon>Plexauridae</taxon>
        <taxon>Paramuricea</taxon>
    </lineage>
</organism>
<gene>
    <name evidence="2" type="ORF">PACLA_8A085435</name>
</gene>
<evidence type="ECO:0000313" key="2">
    <source>
        <dbReference type="EMBL" id="CAB4027754.1"/>
    </source>
</evidence>
<comment type="caution">
    <text evidence="2">The sequence shown here is derived from an EMBL/GenBank/DDBJ whole genome shotgun (WGS) entry which is preliminary data.</text>
</comment>